<evidence type="ECO:0000313" key="3">
    <source>
        <dbReference type="EMBL" id="ETX04572.1"/>
    </source>
</evidence>
<evidence type="ECO:0000256" key="2">
    <source>
        <dbReference type="RuleBase" id="RU362080"/>
    </source>
</evidence>
<proteinExistence type="inferred from homology"/>
<accession>W4M4K7</accession>
<dbReference type="HOGENOM" id="CLU_163140_1_1_7"/>
<sequence length="83" mass="9547">MKAIWALQDAKNRFREVVEQAIHHDPQFVTRRGKEAMVVLSVQDFQQLSAGQDSLVTFFRQSPFVGEDIDLTRDTDRGREIGL</sequence>
<reference evidence="3 4" key="1">
    <citation type="journal article" date="2014" name="Nature">
        <title>An environmental bacterial taxon with a large and distinct metabolic repertoire.</title>
        <authorList>
            <person name="Wilson M.C."/>
            <person name="Mori T."/>
            <person name="Ruckert C."/>
            <person name="Uria A.R."/>
            <person name="Helf M.J."/>
            <person name="Takada K."/>
            <person name="Gernert C."/>
            <person name="Steffens U.A."/>
            <person name="Heycke N."/>
            <person name="Schmitt S."/>
            <person name="Rinke C."/>
            <person name="Helfrich E.J."/>
            <person name="Brachmann A.O."/>
            <person name="Gurgui C."/>
            <person name="Wakimoto T."/>
            <person name="Kracht M."/>
            <person name="Crusemann M."/>
            <person name="Hentschel U."/>
            <person name="Abe I."/>
            <person name="Matsunaga S."/>
            <person name="Kalinowski J."/>
            <person name="Takeyama H."/>
            <person name="Piel J."/>
        </authorList>
    </citation>
    <scope>NUCLEOTIDE SEQUENCE [LARGE SCALE GENOMIC DNA]</scope>
    <source>
        <strain evidence="4">TSY2</strain>
    </source>
</reference>
<dbReference type="InterPro" id="IPR036165">
    <property type="entry name" value="YefM-like_sf"/>
</dbReference>
<comment type="similarity">
    <text evidence="1 2">Belongs to the phD/YefM antitoxin family.</text>
</comment>
<evidence type="ECO:0000256" key="1">
    <source>
        <dbReference type="ARBA" id="ARBA00009981"/>
    </source>
</evidence>
<dbReference type="InterPro" id="IPR006442">
    <property type="entry name" value="Antitoxin_Phd/YefM"/>
</dbReference>
<evidence type="ECO:0000313" key="4">
    <source>
        <dbReference type="Proteomes" id="UP000019140"/>
    </source>
</evidence>
<dbReference type="SUPFAM" id="SSF143120">
    <property type="entry name" value="YefM-like"/>
    <property type="match status" value="1"/>
</dbReference>
<protein>
    <recommendedName>
        <fullName evidence="2">Antitoxin</fullName>
    </recommendedName>
</protein>
<dbReference type="NCBIfam" id="TIGR01552">
    <property type="entry name" value="phd_fam"/>
    <property type="match status" value="1"/>
</dbReference>
<comment type="caution">
    <text evidence="3">The sequence shown here is derived from an EMBL/GenBank/DDBJ whole genome shotgun (WGS) entry which is preliminary data.</text>
</comment>
<name>W4M4K7_9BACT</name>
<organism evidence="3 4">
    <name type="scientific">Candidatus Entotheonella gemina</name>
    <dbReference type="NCBI Taxonomy" id="1429439"/>
    <lineage>
        <taxon>Bacteria</taxon>
        <taxon>Pseudomonadati</taxon>
        <taxon>Nitrospinota/Tectimicrobiota group</taxon>
        <taxon>Candidatus Tectimicrobiota</taxon>
        <taxon>Candidatus Entotheonellia</taxon>
        <taxon>Candidatus Entotheonellales</taxon>
        <taxon>Candidatus Entotheonellaceae</taxon>
        <taxon>Candidatus Entotheonella</taxon>
    </lineage>
</organism>
<dbReference type="EMBL" id="AZHX01001188">
    <property type="protein sequence ID" value="ETX04572.1"/>
    <property type="molecule type" value="Genomic_DNA"/>
</dbReference>
<comment type="function">
    <text evidence="2">Antitoxin component of a type II toxin-antitoxin (TA) system.</text>
</comment>
<dbReference type="AlphaFoldDB" id="W4M4K7"/>
<dbReference type="Pfam" id="PF02604">
    <property type="entry name" value="PhdYeFM_antitox"/>
    <property type="match status" value="1"/>
</dbReference>
<keyword evidence="4" id="KW-1185">Reference proteome</keyword>
<dbReference type="Proteomes" id="UP000019140">
    <property type="component" value="Unassembled WGS sequence"/>
</dbReference>
<gene>
    <name evidence="3" type="ORF">ETSY2_28055</name>
</gene>
<dbReference type="Gene3D" id="3.40.1620.10">
    <property type="entry name" value="YefM-like domain"/>
    <property type="match status" value="1"/>
</dbReference>